<protein>
    <recommendedName>
        <fullName evidence="2">NAD-dependent epimerase/dehydratase domain-containing protein</fullName>
    </recommendedName>
</protein>
<name>X1G3G4_9ZZZZ</name>
<organism evidence="3">
    <name type="scientific">marine sediment metagenome</name>
    <dbReference type="NCBI Taxonomy" id="412755"/>
    <lineage>
        <taxon>unclassified sequences</taxon>
        <taxon>metagenomes</taxon>
        <taxon>ecological metagenomes</taxon>
    </lineage>
</organism>
<reference evidence="3" key="1">
    <citation type="journal article" date="2014" name="Front. Microbiol.">
        <title>High frequency of phylogenetically diverse reductive dehalogenase-homologous genes in deep subseafloor sedimentary metagenomes.</title>
        <authorList>
            <person name="Kawai M."/>
            <person name="Futagami T."/>
            <person name="Toyoda A."/>
            <person name="Takaki Y."/>
            <person name="Nishi S."/>
            <person name="Hori S."/>
            <person name="Arai W."/>
            <person name="Tsubouchi T."/>
            <person name="Morono Y."/>
            <person name="Uchiyama I."/>
            <person name="Ito T."/>
            <person name="Fujiyama A."/>
            <person name="Inagaki F."/>
            <person name="Takami H."/>
        </authorList>
    </citation>
    <scope>NUCLEOTIDE SEQUENCE</scope>
    <source>
        <strain evidence="3">Expedition CK06-06</strain>
    </source>
</reference>
<evidence type="ECO:0000313" key="3">
    <source>
        <dbReference type="EMBL" id="GAH39350.1"/>
    </source>
</evidence>
<dbReference type="SUPFAM" id="SSF51735">
    <property type="entry name" value="NAD(P)-binding Rossmann-fold domains"/>
    <property type="match status" value="1"/>
</dbReference>
<gene>
    <name evidence="3" type="ORF">S03H2_26125</name>
</gene>
<sequence>DHLVYAYYKTYGIPTIITNSSNNYGPYQFPEKLIPLIINNAIKGKRLPVYGDGKNVRDWLYVEDQCSAISVVLERGMPGEKYNIGANCEKRNIDIVNMICDYLDKRIGLMDGKSRRELIEYVTDR</sequence>
<accession>X1G3G4</accession>
<evidence type="ECO:0000256" key="1">
    <source>
        <dbReference type="ARBA" id="ARBA00007637"/>
    </source>
</evidence>
<feature type="non-terminal residue" evidence="3">
    <location>
        <position position="1"/>
    </location>
</feature>
<dbReference type="EMBL" id="BARU01015016">
    <property type="protein sequence ID" value="GAH39350.1"/>
    <property type="molecule type" value="Genomic_DNA"/>
</dbReference>
<evidence type="ECO:0000259" key="2">
    <source>
        <dbReference type="Pfam" id="PF01370"/>
    </source>
</evidence>
<dbReference type="Pfam" id="PF01370">
    <property type="entry name" value="Epimerase"/>
    <property type="match status" value="1"/>
</dbReference>
<dbReference type="Gene3D" id="3.40.50.720">
    <property type="entry name" value="NAD(P)-binding Rossmann-like Domain"/>
    <property type="match status" value="1"/>
</dbReference>
<dbReference type="AlphaFoldDB" id="X1G3G4"/>
<comment type="similarity">
    <text evidence="1">Belongs to the NAD(P)-dependent epimerase/dehydratase family.</text>
</comment>
<feature type="non-terminal residue" evidence="3">
    <location>
        <position position="125"/>
    </location>
</feature>
<proteinExistence type="inferred from homology"/>
<dbReference type="InterPro" id="IPR036291">
    <property type="entry name" value="NAD(P)-bd_dom_sf"/>
</dbReference>
<dbReference type="PANTHER" id="PTHR43000">
    <property type="entry name" value="DTDP-D-GLUCOSE 4,6-DEHYDRATASE-RELATED"/>
    <property type="match status" value="1"/>
</dbReference>
<dbReference type="InterPro" id="IPR001509">
    <property type="entry name" value="Epimerase_deHydtase"/>
</dbReference>
<comment type="caution">
    <text evidence="3">The sequence shown here is derived from an EMBL/GenBank/DDBJ whole genome shotgun (WGS) entry which is preliminary data.</text>
</comment>
<dbReference type="Gene3D" id="3.90.25.10">
    <property type="entry name" value="UDP-galactose 4-epimerase, domain 1"/>
    <property type="match status" value="1"/>
</dbReference>
<feature type="domain" description="NAD-dependent epimerase/dehydratase" evidence="2">
    <location>
        <begin position="1"/>
        <end position="85"/>
    </location>
</feature>